<dbReference type="GO" id="GO:0005975">
    <property type="term" value="P:carbohydrate metabolic process"/>
    <property type="evidence" value="ECO:0007669"/>
    <property type="project" value="InterPro"/>
</dbReference>
<dbReference type="Gene3D" id="3.40.50.11350">
    <property type="match status" value="1"/>
</dbReference>
<organism evidence="3 4">
    <name type="scientific">Draconibacterium aestuarii</name>
    <dbReference type="NCBI Taxonomy" id="2998507"/>
    <lineage>
        <taxon>Bacteria</taxon>
        <taxon>Pseudomonadati</taxon>
        <taxon>Bacteroidota</taxon>
        <taxon>Bacteroidia</taxon>
        <taxon>Marinilabiliales</taxon>
        <taxon>Prolixibacteraceae</taxon>
        <taxon>Draconibacterium</taxon>
    </lineage>
</organism>
<dbReference type="EMBL" id="JAPOHD010000031">
    <property type="protein sequence ID" value="MCY1722118.1"/>
    <property type="molecule type" value="Genomic_DNA"/>
</dbReference>
<comment type="caution">
    <text evidence="3">The sequence shown here is derived from an EMBL/GenBank/DDBJ whole genome shotgun (WGS) entry which is preliminary data.</text>
</comment>
<dbReference type="Proteomes" id="UP001145087">
    <property type="component" value="Unassembled WGS sequence"/>
</dbReference>
<evidence type="ECO:0000313" key="4">
    <source>
        <dbReference type="Proteomes" id="UP001145087"/>
    </source>
</evidence>
<sequence>MSKVYCSVYNGLGNQLFGYALGMHISKNYNKTLYIDLTKLNFINSLSTIGFKKDTKRKYELHKLGFVHPVKNVHHSGFSKVLKNIIGEKYLYADFRKSHLALNQVSKTQHIHSIGWGDFNIVKEIIPELREQLSPNFEYTPQIEEARKIILESNSVAIHVRRSDYLDSKIGKRFGGICTDSYYTNAINAIKGKVENPNFIIFSDDIEYVKNNMDIENSYIVDGNAGYVDLYLMSLCKHFILANSTFSFWAAILNKLKTKVVCVPEYWYNKPLENECYIPEEWMKIPIE</sequence>
<dbReference type="GO" id="GO:0008107">
    <property type="term" value="F:galactoside 2-alpha-L-fucosyltransferase activity"/>
    <property type="evidence" value="ECO:0007669"/>
    <property type="project" value="InterPro"/>
</dbReference>
<dbReference type="CDD" id="cd11301">
    <property type="entry name" value="Fut1_Fut2_like"/>
    <property type="match status" value="1"/>
</dbReference>
<proteinExistence type="predicted"/>
<accession>A0A9X3F7T0</accession>
<dbReference type="PANTHER" id="PTHR11927:SF9">
    <property type="entry name" value="L-FUCOSYLTRANSFERASE"/>
    <property type="match status" value="1"/>
</dbReference>
<dbReference type="GO" id="GO:0016020">
    <property type="term" value="C:membrane"/>
    <property type="evidence" value="ECO:0007669"/>
    <property type="project" value="InterPro"/>
</dbReference>
<keyword evidence="4" id="KW-1185">Reference proteome</keyword>
<dbReference type="RefSeq" id="WP_343334447.1">
    <property type="nucleotide sequence ID" value="NZ_JAPOHD010000031.1"/>
</dbReference>
<gene>
    <name evidence="3" type="ORF">OU798_17325</name>
</gene>
<name>A0A9X3F7T0_9BACT</name>
<evidence type="ECO:0000256" key="1">
    <source>
        <dbReference type="ARBA" id="ARBA00022676"/>
    </source>
</evidence>
<dbReference type="AlphaFoldDB" id="A0A9X3F7T0"/>
<dbReference type="Pfam" id="PF01531">
    <property type="entry name" value="Glyco_transf_11"/>
    <property type="match status" value="1"/>
</dbReference>
<dbReference type="PANTHER" id="PTHR11927">
    <property type="entry name" value="GALACTOSIDE 2-L-FUCOSYLTRANSFERASE"/>
    <property type="match status" value="1"/>
</dbReference>
<evidence type="ECO:0000313" key="3">
    <source>
        <dbReference type="EMBL" id="MCY1722118.1"/>
    </source>
</evidence>
<evidence type="ECO:0000256" key="2">
    <source>
        <dbReference type="ARBA" id="ARBA00022679"/>
    </source>
</evidence>
<keyword evidence="2" id="KW-0808">Transferase</keyword>
<protein>
    <submittedName>
        <fullName evidence="3">Alpha-1,2-fucosyltransferase</fullName>
    </submittedName>
</protein>
<keyword evidence="1" id="KW-0328">Glycosyltransferase</keyword>
<dbReference type="InterPro" id="IPR002516">
    <property type="entry name" value="Glyco_trans_11"/>
</dbReference>
<reference evidence="3" key="1">
    <citation type="submission" date="2022-11" db="EMBL/GenBank/DDBJ databases">
        <title>Marilongibacter aestuarii gen. nov., sp. nov., isolated from tidal flat sediment.</title>
        <authorList>
            <person name="Jiayan W."/>
        </authorList>
    </citation>
    <scope>NUCLEOTIDE SEQUENCE</scope>
    <source>
        <strain evidence="3">Z1-6</strain>
    </source>
</reference>